<dbReference type="GeneID" id="99725377"/>
<dbReference type="SUPFAM" id="SSF55424">
    <property type="entry name" value="FAD/NAD-linked reductases, dimerisation (C-terminal) domain"/>
    <property type="match status" value="1"/>
</dbReference>
<dbReference type="EMBL" id="LBNE01000013">
    <property type="protein sequence ID" value="KKO70648.1"/>
    <property type="molecule type" value="Genomic_DNA"/>
</dbReference>
<dbReference type="STRING" id="206506.AAV32_15400"/>
<dbReference type="Pfam" id="PF14759">
    <property type="entry name" value="Reductase_C"/>
    <property type="match status" value="1"/>
</dbReference>
<organism evidence="7 9">
    <name type="scientific">Kerstersia gyiorum</name>
    <dbReference type="NCBI Taxonomy" id="206506"/>
    <lineage>
        <taxon>Bacteria</taxon>
        <taxon>Pseudomonadati</taxon>
        <taxon>Pseudomonadota</taxon>
        <taxon>Betaproteobacteria</taxon>
        <taxon>Burkholderiales</taxon>
        <taxon>Alcaligenaceae</taxon>
        <taxon>Kerstersia</taxon>
    </lineage>
</organism>
<dbReference type="PATRIC" id="fig|206506.3.peg.3279"/>
<reference evidence="8 10" key="2">
    <citation type="submission" date="2019-02" db="EMBL/GenBank/DDBJ databases">
        <title>Genomic Encyclopedia of Type Strains, Phase IV (KMG-IV): sequencing the most valuable type-strain genomes for metagenomic binning, comparative biology and taxonomic classification.</title>
        <authorList>
            <person name="Goeker M."/>
        </authorList>
    </citation>
    <scope>NUCLEOTIDE SEQUENCE [LARGE SCALE GENOMIC DNA]</scope>
    <source>
        <strain evidence="8 10">DSM 16618</strain>
    </source>
</reference>
<dbReference type="InterPro" id="IPR036188">
    <property type="entry name" value="FAD/NAD-bd_sf"/>
</dbReference>
<dbReference type="PRINTS" id="PR00368">
    <property type="entry name" value="FADPNR"/>
</dbReference>
<dbReference type="Proteomes" id="UP000078084">
    <property type="component" value="Unassembled WGS sequence"/>
</dbReference>
<keyword evidence="2" id="KW-0285">Flavoprotein</keyword>
<evidence type="ECO:0000259" key="6">
    <source>
        <dbReference type="Pfam" id="PF14759"/>
    </source>
</evidence>
<keyword evidence="8" id="KW-0223">Dioxygenase</keyword>
<feature type="domain" description="FAD/NAD(P)-binding" evidence="5">
    <location>
        <begin position="16"/>
        <end position="312"/>
    </location>
</feature>
<comment type="caution">
    <text evidence="7">The sequence shown here is derived from an EMBL/GenBank/DDBJ whole genome shotgun (WGS) entry which is preliminary data.</text>
</comment>
<gene>
    <name evidence="7" type="ORF">AAV32_15400</name>
    <name evidence="8" type="ORF">EV679_3135</name>
</gene>
<name>A0A171KP31_9BURK</name>
<dbReference type="InterPro" id="IPR028202">
    <property type="entry name" value="Reductase_C"/>
</dbReference>
<dbReference type="InterPro" id="IPR050446">
    <property type="entry name" value="FAD-oxidoreductase/Apoptosis"/>
</dbReference>
<dbReference type="PRINTS" id="PR00411">
    <property type="entry name" value="PNDRDTASEI"/>
</dbReference>
<dbReference type="InterPro" id="IPR016156">
    <property type="entry name" value="FAD/NAD-linked_Rdtase_dimer_sf"/>
</dbReference>
<dbReference type="Proteomes" id="UP000292039">
    <property type="component" value="Unassembled WGS sequence"/>
</dbReference>
<dbReference type="PANTHER" id="PTHR43557:SF2">
    <property type="entry name" value="RIESKE DOMAIN-CONTAINING PROTEIN-RELATED"/>
    <property type="match status" value="1"/>
</dbReference>
<dbReference type="AlphaFoldDB" id="A0A171KP31"/>
<evidence type="ECO:0000313" key="10">
    <source>
        <dbReference type="Proteomes" id="UP000292039"/>
    </source>
</evidence>
<dbReference type="Gene3D" id="3.50.50.60">
    <property type="entry name" value="FAD/NAD(P)-binding domain"/>
    <property type="match status" value="2"/>
</dbReference>
<evidence type="ECO:0000313" key="7">
    <source>
        <dbReference type="EMBL" id="KKO70648.1"/>
    </source>
</evidence>
<comment type="cofactor">
    <cofactor evidence="1">
        <name>FAD</name>
        <dbReference type="ChEBI" id="CHEBI:57692"/>
    </cofactor>
</comment>
<evidence type="ECO:0000256" key="1">
    <source>
        <dbReference type="ARBA" id="ARBA00001974"/>
    </source>
</evidence>
<dbReference type="SUPFAM" id="SSF51905">
    <property type="entry name" value="FAD/NAD(P)-binding domain"/>
    <property type="match status" value="2"/>
</dbReference>
<evidence type="ECO:0000256" key="4">
    <source>
        <dbReference type="ARBA" id="ARBA00023002"/>
    </source>
</evidence>
<proteinExistence type="predicted"/>
<keyword evidence="3" id="KW-0274">FAD</keyword>
<dbReference type="OrthoDB" id="9769238at2"/>
<dbReference type="RefSeq" id="WP_068374351.1">
    <property type="nucleotide sequence ID" value="NZ_CBCSEB010000004.1"/>
</dbReference>
<accession>A0A171KP31</accession>
<evidence type="ECO:0000259" key="5">
    <source>
        <dbReference type="Pfam" id="PF07992"/>
    </source>
</evidence>
<dbReference type="Pfam" id="PF07992">
    <property type="entry name" value="Pyr_redox_2"/>
    <property type="match status" value="1"/>
</dbReference>
<dbReference type="GO" id="GO:0016651">
    <property type="term" value="F:oxidoreductase activity, acting on NAD(P)H"/>
    <property type="evidence" value="ECO:0007669"/>
    <property type="project" value="TreeGrafter"/>
</dbReference>
<feature type="domain" description="Reductase C-terminal" evidence="6">
    <location>
        <begin position="335"/>
        <end position="419"/>
    </location>
</feature>
<evidence type="ECO:0000313" key="8">
    <source>
        <dbReference type="EMBL" id="RZS65346.1"/>
    </source>
</evidence>
<dbReference type="PANTHER" id="PTHR43557">
    <property type="entry name" value="APOPTOSIS-INDUCING FACTOR 1"/>
    <property type="match status" value="1"/>
</dbReference>
<keyword evidence="9" id="KW-1185">Reference proteome</keyword>
<keyword evidence="4" id="KW-0560">Oxidoreductase</keyword>
<evidence type="ECO:0000256" key="3">
    <source>
        <dbReference type="ARBA" id="ARBA00022827"/>
    </source>
</evidence>
<dbReference type="GO" id="GO:0051213">
    <property type="term" value="F:dioxygenase activity"/>
    <property type="evidence" value="ECO:0007669"/>
    <property type="project" value="UniProtKB-KW"/>
</dbReference>
<sequence>MNPAGSASSSSRPPPLVIVGASYAGTQLADSLRRLGYDAPIIMLGDEAHAPYQRPPLSKGLLSGKSSAASLALKGPDFFREQDIELRLGTRAVALDPGRQTLSLADGSALRYGGLALATGARCRTLALPGASLAGVHNLRTLDDALALDAALSGASRACIIGGGFIGLEAAAALTGRGLKVTLIETHPQLLARSLPAAMACYLEQKQRDGGVDIRLGQGVRQLRGAAGRVTGVELADGSVLDCDLVVLGIGVQPNDELARQAGIACDNGILTDALGRTDAPHVYAIGDVANALQPEVPGMPRRLRLESIQAANDGARALASALAGRPEPYTGAPWFWSDQFALKLQMAGLALPGDETVIRGDMAADRFSVFYLRNGRIAAAHSINRPGEHMLSRKLISAAIPATPEMLRDESFDLKHLAASA</sequence>
<dbReference type="GO" id="GO:0005737">
    <property type="term" value="C:cytoplasm"/>
    <property type="evidence" value="ECO:0007669"/>
    <property type="project" value="TreeGrafter"/>
</dbReference>
<evidence type="ECO:0000256" key="2">
    <source>
        <dbReference type="ARBA" id="ARBA00022630"/>
    </source>
</evidence>
<evidence type="ECO:0000313" key="9">
    <source>
        <dbReference type="Proteomes" id="UP000078084"/>
    </source>
</evidence>
<protein>
    <submittedName>
        <fullName evidence="8">3-phenylpropionate/trans-cinnamate dioxygenase ferredoxin reductase subunit</fullName>
    </submittedName>
    <submittedName>
        <fullName evidence="7">Pyridine nucleotide-disulfide oxidoreductase</fullName>
    </submittedName>
</protein>
<dbReference type="EMBL" id="SGWZ01000006">
    <property type="protein sequence ID" value="RZS65346.1"/>
    <property type="molecule type" value="Genomic_DNA"/>
</dbReference>
<dbReference type="Gene3D" id="3.30.390.30">
    <property type="match status" value="1"/>
</dbReference>
<dbReference type="InterPro" id="IPR023753">
    <property type="entry name" value="FAD/NAD-binding_dom"/>
</dbReference>
<reference evidence="7 9" key="1">
    <citation type="submission" date="2015-04" db="EMBL/GenBank/DDBJ databases">
        <title>Genome sequence of Kerstersia gyiorum CG1.</title>
        <authorList>
            <person name="Greninger A.L."/>
            <person name="Kozyreva V."/>
            <person name="Chaturvedi V."/>
        </authorList>
    </citation>
    <scope>NUCLEOTIDE SEQUENCE [LARGE SCALE GENOMIC DNA]</scope>
    <source>
        <strain evidence="7 9">CG1</strain>
    </source>
</reference>